<evidence type="ECO:0000256" key="1">
    <source>
        <dbReference type="SAM" id="Phobius"/>
    </source>
</evidence>
<sequence>MLVQVVHIAQTALAVYGGQQSIQAIQNLQKYEDTTQKLAKYSNEAERQLKKTRATQAAGAITLLMSLAASVLLAFRGHSYGFLVRTLASPFMTGCLFLARQYVQDYWGGGKRVPLPKMGSYNDAQKQTEELVQVLEKLMFSWFATSVLCLLAGY</sequence>
<protein>
    <submittedName>
        <fullName evidence="2">Uncharacterized protein</fullName>
    </submittedName>
</protein>
<dbReference type="GeneID" id="92075902"/>
<comment type="caution">
    <text evidence="2">The sequence shown here is derived from an EMBL/GenBank/DDBJ whole genome shotgun (WGS) entry which is preliminary data.</text>
</comment>
<dbReference type="Proteomes" id="UP001391051">
    <property type="component" value="Unassembled WGS sequence"/>
</dbReference>
<feature type="transmembrane region" description="Helical" evidence="1">
    <location>
        <begin position="57"/>
        <end position="76"/>
    </location>
</feature>
<accession>A0ABR1QA72</accession>
<keyword evidence="1" id="KW-0812">Transmembrane</keyword>
<keyword evidence="1" id="KW-0472">Membrane</keyword>
<evidence type="ECO:0000313" key="2">
    <source>
        <dbReference type="EMBL" id="KAK7950890.1"/>
    </source>
</evidence>
<gene>
    <name evidence="2" type="ORF">PG986_006618</name>
</gene>
<organism evidence="2 3">
    <name type="scientific">Apiospora aurea</name>
    <dbReference type="NCBI Taxonomy" id="335848"/>
    <lineage>
        <taxon>Eukaryota</taxon>
        <taxon>Fungi</taxon>
        <taxon>Dikarya</taxon>
        <taxon>Ascomycota</taxon>
        <taxon>Pezizomycotina</taxon>
        <taxon>Sordariomycetes</taxon>
        <taxon>Xylariomycetidae</taxon>
        <taxon>Amphisphaeriales</taxon>
        <taxon>Apiosporaceae</taxon>
        <taxon>Apiospora</taxon>
    </lineage>
</organism>
<reference evidence="2 3" key="1">
    <citation type="submission" date="2023-01" db="EMBL/GenBank/DDBJ databases">
        <title>Analysis of 21 Apiospora genomes using comparative genomics revels a genus with tremendous synthesis potential of carbohydrate active enzymes and secondary metabolites.</title>
        <authorList>
            <person name="Sorensen T."/>
        </authorList>
    </citation>
    <scope>NUCLEOTIDE SEQUENCE [LARGE SCALE GENOMIC DNA]</scope>
    <source>
        <strain evidence="2 3">CBS 24483</strain>
    </source>
</reference>
<proteinExistence type="predicted"/>
<keyword evidence="1" id="KW-1133">Transmembrane helix</keyword>
<evidence type="ECO:0000313" key="3">
    <source>
        <dbReference type="Proteomes" id="UP001391051"/>
    </source>
</evidence>
<name>A0ABR1QA72_9PEZI</name>
<dbReference type="EMBL" id="JAQQWE010000005">
    <property type="protein sequence ID" value="KAK7950890.1"/>
    <property type="molecule type" value="Genomic_DNA"/>
</dbReference>
<dbReference type="RefSeq" id="XP_066698952.1">
    <property type="nucleotide sequence ID" value="XM_066842840.1"/>
</dbReference>
<keyword evidence="3" id="KW-1185">Reference proteome</keyword>
<feature type="transmembrane region" description="Helical" evidence="1">
    <location>
        <begin position="82"/>
        <end position="103"/>
    </location>
</feature>